<comment type="caution">
    <text evidence="2">The sequence shown here is derived from an EMBL/GenBank/DDBJ whole genome shotgun (WGS) entry which is preliminary data.</text>
</comment>
<evidence type="ECO:0000256" key="1">
    <source>
        <dbReference type="ARBA" id="ARBA00022649"/>
    </source>
</evidence>
<dbReference type="Proteomes" id="UP000034739">
    <property type="component" value="Unassembled WGS sequence"/>
</dbReference>
<sequence length="85" mass="9937">MNLVPSAHFIRDLHKLERGNSRLKEAVRKKLYQLRINPAYPSLRLHKIKGENTYSLSVTMGIRIIFSRLGDDVYLLRIGSHEEVY</sequence>
<proteinExistence type="predicted"/>
<keyword evidence="1" id="KW-1277">Toxin-antitoxin system</keyword>
<accession>A0A0G1U351</accession>
<dbReference type="InterPro" id="IPR007712">
    <property type="entry name" value="RelE/ParE_toxin"/>
</dbReference>
<protein>
    <recommendedName>
        <fullName evidence="4">Plasmid stabilization system</fullName>
    </recommendedName>
</protein>
<name>A0A0G1U351_9BACT</name>
<dbReference type="Pfam" id="PF05016">
    <property type="entry name" value="ParE_toxin"/>
    <property type="match status" value="1"/>
</dbReference>
<dbReference type="EMBL" id="LCOY01000006">
    <property type="protein sequence ID" value="KKU88489.1"/>
    <property type="molecule type" value="Genomic_DNA"/>
</dbReference>
<evidence type="ECO:0000313" key="3">
    <source>
        <dbReference type="Proteomes" id="UP000034739"/>
    </source>
</evidence>
<dbReference type="SUPFAM" id="SSF143011">
    <property type="entry name" value="RelE-like"/>
    <property type="match status" value="1"/>
</dbReference>
<evidence type="ECO:0008006" key="4">
    <source>
        <dbReference type="Google" id="ProtNLM"/>
    </source>
</evidence>
<reference evidence="2 3" key="1">
    <citation type="journal article" date="2015" name="Nature">
        <title>rRNA introns, odd ribosomes, and small enigmatic genomes across a large radiation of phyla.</title>
        <authorList>
            <person name="Brown C.T."/>
            <person name="Hug L.A."/>
            <person name="Thomas B.C."/>
            <person name="Sharon I."/>
            <person name="Castelle C.J."/>
            <person name="Singh A."/>
            <person name="Wilkins M.J."/>
            <person name="Williams K.H."/>
            <person name="Banfield J.F."/>
        </authorList>
    </citation>
    <scope>NUCLEOTIDE SEQUENCE [LARGE SCALE GENOMIC DNA]</scope>
</reference>
<dbReference type="AlphaFoldDB" id="A0A0G1U351"/>
<dbReference type="Gene3D" id="3.30.2310.20">
    <property type="entry name" value="RelE-like"/>
    <property type="match status" value="1"/>
</dbReference>
<organism evidence="2 3">
    <name type="scientific">Candidatus Gottesmanbacteria bacterium GW2011_GWA2_47_9</name>
    <dbReference type="NCBI Taxonomy" id="1618445"/>
    <lineage>
        <taxon>Bacteria</taxon>
        <taxon>Candidatus Gottesmaniibacteriota</taxon>
    </lineage>
</organism>
<gene>
    <name evidence="2" type="ORF">UY16_C0006G0004</name>
</gene>
<dbReference type="InterPro" id="IPR035093">
    <property type="entry name" value="RelE/ParE_toxin_dom_sf"/>
</dbReference>
<evidence type="ECO:0000313" key="2">
    <source>
        <dbReference type="EMBL" id="KKU88489.1"/>
    </source>
</evidence>